<dbReference type="SUPFAM" id="SSF53335">
    <property type="entry name" value="S-adenosyl-L-methionine-dependent methyltransferases"/>
    <property type="match status" value="1"/>
</dbReference>
<accession>A0A0W8F708</accession>
<dbReference type="EMBL" id="LNQE01001503">
    <property type="protein sequence ID" value="KUG16354.1"/>
    <property type="molecule type" value="Genomic_DNA"/>
</dbReference>
<feature type="coiled-coil region" evidence="1">
    <location>
        <begin position="275"/>
        <end position="337"/>
    </location>
</feature>
<evidence type="ECO:0000256" key="1">
    <source>
        <dbReference type="SAM" id="Coils"/>
    </source>
</evidence>
<comment type="caution">
    <text evidence="2">The sequence shown here is derived from an EMBL/GenBank/DDBJ whole genome shotgun (WGS) entry which is preliminary data.</text>
</comment>
<name>A0A0W8F708_9ZZZZ</name>
<sequence length="491" mass="56098">MKFRSFYHAFEDRFRGSRELIKSRLRIYLPFVIPLKAIYDDCRVIDLGCGRGEWLELMVEEGFEAHGVDLDESMLAISNAAGLSIVKSDIIEYLQKILDNSVEIVSGFQIIEHISSDSLQILVKEAFRVLKPGGLLILETPNPENLLVSTTEFYLDPTHNKPIPPKLLYFLAEYNGFARIKLLRMQESQSISSLADDIGVTDIFFAVSPDYAVVAQKRAPDEQMSLFDQAFNRDYGRTIDDLALLYAKKDQQLAAYEHDRWQWLESEWNTAKVRIDQQAGEIFALRDQATQLESEWNTAKVTIDQQAGEIFALRDQATQLEAQLSEKSQALDDERKKVNWLESEWNAAKVRIEYLNLELQSVYSSRCWRITAPLRAGFDLLLRLKGTIIGISHVLRRKIGSIASPLLDRMVRFAIAHPSLKARALTLVHMCPRLDAWLYSFAQSRGLVADSGSPQTSSEALVPLELWDLSPDARRIYLDLKASMERNRRHN</sequence>
<dbReference type="CDD" id="cd02440">
    <property type="entry name" value="AdoMet_MTases"/>
    <property type="match status" value="1"/>
</dbReference>
<evidence type="ECO:0000313" key="2">
    <source>
        <dbReference type="EMBL" id="KUG16354.1"/>
    </source>
</evidence>
<protein>
    <submittedName>
        <fullName evidence="2">Wbbd</fullName>
    </submittedName>
</protein>
<proteinExistence type="predicted"/>
<dbReference type="AlphaFoldDB" id="A0A0W8F708"/>
<dbReference type="Gene3D" id="3.40.50.150">
    <property type="entry name" value="Vaccinia Virus protein VP39"/>
    <property type="match status" value="1"/>
</dbReference>
<organism evidence="2">
    <name type="scientific">hydrocarbon metagenome</name>
    <dbReference type="NCBI Taxonomy" id="938273"/>
    <lineage>
        <taxon>unclassified sequences</taxon>
        <taxon>metagenomes</taxon>
        <taxon>ecological metagenomes</taxon>
    </lineage>
</organism>
<dbReference type="Pfam" id="PF13489">
    <property type="entry name" value="Methyltransf_23"/>
    <property type="match status" value="1"/>
</dbReference>
<gene>
    <name evidence="2" type="ORF">ASZ90_014028</name>
</gene>
<reference evidence="2" key="1">
    <citation type="journal article" date="2015" name="Proc. Natl. Acad. Sci. U.S.A.">
        <title>Networks of energetic and metabolic interactions define dynamics in microbial communities.</title>
        <authorList>
            <person name="Embree M."/>
            <person name="Liu J.K."/>
            <person name="Al-Bassam M.M."/>
            <person name="Zengler K."/>
        </authorList>
    </citation>
    <scope>NUCLEOTIDE SEQUENCE</scope>
</reference>
<dbReference type="PANTHER" id="PTHR43591">
    <property type="entry name" value="METHYLTRANSFERASE"/>
    <property type="match status" value="1"/>
</dbReference>
<dbReference type="InterPro" id="IPR029063">
    <property type="entry name" value="SAM-dependent_MTases_sf"/>
</dbReference>
<keyword evidence="1" id="KW-0175">Coiled coil</keyword>